<keyword evidence="2" id="KW-0808">Transferase</keyword>
<dbReference type="InterPro" id="IPR002213">
    <property type="entry name" value="UDP_glucos_trans"/>
</dbReference>
<reference evidence="3" key="1">
    <citation type="journal article" date="2023" name="Mol. Phylogenet. Evol.">
        <title>Genome-scale phylogeny and comparative genomics of the fungal order Sordariales.</title>
        <authorList>
            <person name="Hensen N."/>
            <person name="Bonometti L."/>
            <person name="Westerberg I."/>
            <person name="Brannstrom I.O."/>
            <person name="Guillou S."/>
            <person name="Cros-Aarteil S."/>
            <person name="Calhoun S."/>
            <person name="Haridas S."/>
            <person name="Kuo A."/>
            <person name="Mondo S."/>
            <person name="Pangilinan J."/>
            <person name="Riley R."/>
            <person name="LaButti K."/>
            <person name="Andreopoulos B."/>
            <person name="Lipzen A."/>
            <person name="Chen C."/>
            <person name="Yan M."/>
            <person name="Daum C."/>
            <person name="Ng V."/>
            <person name="Clum A."/>
            <person name="Steindorff A."/>
            <person name="Ohm R.A."/>
            <person name="Martin F."/>
            <person name="Silar P."/>
            <person name="Natvig D.O."/>
            <person name="Lalanne C."/>
            <person name="Gautier V."/>
            <person name="Ament-Velasquez S.L."/>
            <person name="Kruys A."/>
            <person name="Hutchinson M.I."/>
            <person name="Powell A.J."/>
            <person name="Barry K."/>
            <person name="Miller A.N."/>
            <person name="Grigoriev I.V."/>
            <person name="Debuchy R."/>
            <person name="Gladieux P."/>
            <person name="Hiltunen Thoren M."/>
            <person name="Johannesson H."/>
        </authorList>
    </citation>
    <scope>NUCLEOTIDE SEQUENCE</scope>
    <source>
        <strain evidence="3">CBS 990.96</strain>
    </source>
</reference>
<accession>A0AAN7BRA9</accession>
<dbReference type="SUPFAM" id="SSF53756">
    <property type="entry name" value="UDP-Glycosyltransferase/glycogen phosphorylase"/>
    <property type="match status" value="1"/>
</dbReference>
<evidence type="ECO:0000256" key="1">
    <source>
        <dbReference type="ARBA" id="ARBA00022676"/>
    </source>
</evidence>
<dbReference type="PANTHER" id="PTHR48043:SF145">
    <property type="entry name" value="FI06409P-RELATED"/>
    <property type="match status" value="1"/>
</dbReference>
<keyword evidence="1" id="KW-0328">Glycosyltransferase</keyword>
<name>A0AAN7BRA9_9PEZI</name>
<sequence>MGDAILDTKPTVAIPSDDKPVVVIVAFMVPGHMAGPLQCSKYLSSKGYKDIYFLASAKYKTAVEHTGANFVENPWTLPDDIPRGLSRSDKILVEFKHFFIDSAPTVHRCMKALLEDIREKHPDRKVVMIHESMSLGLDPFNYGAPLPKGYTSMPKAINFQTSLNFYPDPLVPPVRPVALEYDPTPENLRLWQEMREEPLSPLWTAINDHLNKVYATIPATAKVRPNERYLDQVMVHGDVTVVPTSPSLDYPRANVDPVNNRIHFIGGLPLNPVDPNFTYPSWWSEITENASSPNRKKVVLVTQGTIDTTYDELLLPTVRALADRDDLIVVATLGIRNEPSPLSPEETPKNTKIIDYLPYDAVLPYSDVFVSNAGYGGFMHGVMNGVPMVLGGIAADKPEVCMRAEWAGVTVNLRTDKPSEEQVRDAINKVLGNDNYKKRIMEVKKENEEMDSLGTIERLVAEFGRA</sequence>
<dbReference type="InterPro" id="IPR050271">
    <property type="entry name" value="UDP-glycosyltransferase"/>
</dbReference>
<evidence type="ECO:0000313" key="3">
    <source>
        <dbReference type="EMBL" id="KAK4228070.1"/>
    </source>
</evidence>
<evidence type="ECO:0000256" key="2">
    <source>
        <dbReference type="ARBA" id="ARBA00022679"/>
    </source>
</evidence>
<dbReference type="AlphaFoldDB" id="A0AAN7BRA9"/>
<organism evidence="3 4">
    <name type="scientific">Podospora fimiseda</name>
    <dbReference type="NCBI Taxonomy" id="252190"/>
    <lineage>
        <taxon>Eukaryota</taxon>
        <taxon>Fungi</taxon>
        <taxon>Dikarya</taxon>
        <taxon>Ascomycota</taxon>
        <taxon>Pezizomycotina</taxon>
        <taxon>Sordariomycetes</taxon>
        <taxon>Sordariomycetidae</taxon>
        <taxon>Sordariales</taxon>
        <taxon>Podosporaceae</taxon>
        <taxon>Podospora</taxon>
    </lineage>
</organism>
<dbReference type="Gene3D" id="3.40.50.2000">
    <property type="entry name" value="Glycogen Phosphorylase B"/>
    <property type="match status" value="2"/>
</dbReference>
<dbReference type="EMBL" id="MU865323">
    <property type="protein sequence ID" value="KAK4228070.1"/>
    <property type="molecule type" value="Genomic_DNA"/>
</dbReference>
<dbReference type="Pfam" id="PF00201">
    <property type="entry name" value="UDPGT"/>
    <property type="match status" value="1"/>
</dbReference>
<dbReference type="GO" id="GO:0008194">
    <property type="term" value="F:UDP-glycosyltransferase activity"/>
    <property type="evidence" value="ECO:0007669"/>
    <property type="project" value="InterPro"/>
</dbReference>
<gene>
    <name evidence="3" type="ORF">QBC38DRAFT_168027</name>
</gene>
<proteinExistence type="predicted"/>
<evidence type="ECO:0000313" key="4">
    <source>
        <dbReference type="Proteomes" id="UP001301958"/>
    </source>
</evidence>
<comment type="caution">
    <text evidence="3">The sequence shown here is derived from an EMBL/GenBank/DDBJ whole genome shotgun (WGS) entry which is preliminary data.</text>
</comment>
<keyword evidence="4" id="KW-1185">Reference proteome</keyword>
<dbReference type="Proteomes" id="UP001301958">
    <property type="component" value="Unassembled WGS sequence"/>
</dbReference>
<dbReference type="CDD" id="cd03784">
    <property type="entry name" value="GT1_Gtf-like"/>
    <property type="match status" value="1"/>
</dbReference>
<reference evidence="3" key="2">
    <citation type="submission" date="2023-05" db="EMBL/GenBank/DDBJ databases">
        <authorList>
            <consortium name="Lawrence Berkeley National Laboratory"/>
            <person name="Steindorff A."/>
            <person name="Hensen N."/>
            <person name="Bonometti L."/>
            <person name="Westerberg I."/>
            <person name="Brannstrom I.O."/>
            <person name="Guillou S."/>
            <person name="Cros-Aarteil S."/>
            <person name="Calhoun S."/>
            <person name="Haridas S."/>
            <person name="Kuo A."/>
            <person name="Mondo S."/>
            <person name="Pangilinan J."/>
            <person name="Riley R."/>
            <person name="Labutti K."/>
            <person name="Andreopoulos B."/>
            <person name="Lipzen A."/>
            <person name="Chen C."/>
            <person name="Yanf M."/>
            <person name="Daum C."/>
            <person name="Ng V."/>
            <person name="Clum A."/>
            <person name="Ohm R."/>
            <person name="Martin F."/>
            <person name="Silar P."/>
            <person name="Natvig D."/>
            <person name="Lalanne C."/>
            <person name="Gautier V."/>
            <person name="Ament-Velasquez S.L."/>
            <person name="Kruys A."/>
            <person name="Hutchinson M.I."/>
            <person name="Powell A.J."/>
            <person name="Barry K."/>
            <person name="Miller A.N."/>
            <person name="Grigoriev I.V."/>
            <person name="Debuchy R."/>
            <person name="Gladieux P."/>
            <person name="Thoren M.H."/>
            <person name="Johannesson H."/>
        </authorList>
    </citation>
    <scope>NUCLEOTIDE SEQUENCE</scope>
    <source>
        <strain evidence="3">CBS 990.96</strain>
    </source>
</reference>
<dbReference type="PANTHER" id="PTHR48043">
    <property type="entry name" value="EG:EG0003.4 PROTEIN-RELATED"/>
    <property type="match status" value="1"/>
</dbReference>
<protein>
    <submittedName>
        <fullName evidence="3">4'-demethylrebeccamycin synthase</fullName>
    </submittedName>
</protein>